<evidence type="ECO:0000256" key="2">
    <source>
        <dbReference type="ARBA" id="ARBA00001974"/>
    </source>
</evidence>
<dbReference type="InterPro" id="IPR001709">
    <property type="entry name" value="Flavoprot_Pyr_Nucl_cyt_Rdtase"/>
</dbReference>
<dbReference type="eggNOG" id="KOG0537">
    <property type="taxonomic scope" value="Eukaryota"/>
</dbReference>
<keyword evidence="14 17" id="KW-0534">Nitrate assimilation</keyword>
<dbReference type="SUPFAM" id="SSF52343">
    <property type="entry name" value="Ferredoxin reductase-like, C-terminal NADP-linked domain"/>
    <property type="match status" value="1"/>
</dbReference>
<dbReference type="EMBL" id="FP929135">
    <property type="protein sequence ID" value="CBX99387.1"/>
    <property type="molecule type" value="Genomic_DNA"/>
</dbReference>
<evidence type="ECO:0000256" key="3">
    <source>
        <dbReference type="ARBA" id="ARBA00003838"/>
    </source>
</evidence>
<dbReference type="InterPro" id="IPR008335">
    <property type="entry name" value="Mopterin_OxRdtase_euk"/>
</dbReference>
<dbReference type="GO" id="GO:0043546">
    <property type="term" value="F:molybdopterin cofactor binding"/>
    <property type="evidence" value="ECO:0007669"/>
    <property type="project" value="InterPro"/>
</dbReference>
<evidence type="ECO:0000256" key="1">
    <source>
        <dbReference type="ARBA" id="ARBA00001971"/>
    </source>
</evidence>
<comment type="cofactor">
    <cofactor evidence="18">
        <name>Mo-molybdopterin</name>
        <dbReference type="ChEBI" id="CHEBI:71302"/>
    </cofactor>
    <text evidence="18">Binds 1 Mo-molybdopterin (Mo-MPT) cofactor per subunit.</text>
</comment>
<evidence type="ECO:0000259" key="21">
    <source>
        <dbReference type="PROSITE" id="PS51384"/>
    </source>
</evidence>
<sequence>MSVTTQQPAVVPLPSSPRLPIESHAGPRSTQLPPSPPETVNGDDPKSITSTPAEPDFPLPPPANPKPQVLDIDKPTPDAHVPRDPRLIRLTGVHPFNTEPPLTDLYNEGFLTSPELFYVRNHGAVPEVQDEECLDWEFSIEGMVANPLKITLRQLLEEYENVTYPVTLVCAGNRRKEQNVVRKSKGFSWGAAGVSTALFTGVVMKDVIERAKPLRKAKYVCMEGADKLPNGYYGTSVKLNWVMDPNRGIMLAHKMNGENLSLDHGKPLRAVVPGQIGGRSVKWLKKLIVTAEPSDNWYHIYDNRVLPTMVDPDEAAKNPKWWMDERYAIYDLSPNSAIAFPAHEEKVVLASAENSYNVRGYAYSGGGRRITRCEVSLNKGKNWRLANIDYAEDKYRDFEGRELFGARLDMDWRETSFCWCFWNLDIATAELRDANDILVRAMDEAMCIQPRDMYWSVLGMMNNPWYRITIHHEGDVLRFEHPTQPALIPGGWMERVKKAGGNLTNGQWGEQIEGQELENTAVEEVKEIKMTKDGVNRIVELDELKWHESAEYPWFVVNDEVYDGTSFLEGHPGGAQSIISAAGLDASDEFMAIHSETAKAMMPAYHIGTLSPTASKQLSLEEPTSKQASSSSLRPTFLDSRTWSKALLSSKTKVSWDTRIFRFKLDHASQTLGLPTGQHLMIRLRDPVTREAIIRSYTPISQISEQGFCDVLIKIYADAPGREGGKMTKALDSIPCGHWVDMKGPIGKFEYLGKGVCSINGNERRVRSMKMICGGSGITPIYQVLRAILQDSADSTHCTVLNGNRLEEDILCREDLDRFAEENGERCTLVHTLTQAAEGWTGRRGRIGEELLKEFCGTEEDGLVLVCGPEALERSVKGLLAGMGWRDDDVIFF</sequence>
<name>E5A6Z2_LEPMJ</name>
<dbReference type="AlphaFoldDB" id="E5A6Z2"/>
<keyword evidence="8" id="KW-0285">Flavoprotein</keyword>
<comment type="similarity">
    <text evidence="4 17">Belongs to the nitrate reductase family.</text>
</comment>
<dbReference type="SMART" id="SM01117">
    <property type="entry name" value="Cyt-b5"/>
    <property type="match status" value="1"/>
</dbReference>
<evidence type="ECO:0000256" key="7">
    <source>
        <dbReference type="ARBA" id="ARBA00022617"/>
    </source>
</evidence>
<dbReference type="InterPro" id="IPR012137">
    <property type="entry name" value="Nitr_rd_NADH"/>
</dbReference>
<evidence type="ECO:0000256" key="14">
    <source>
        <dbReference type="ARBA" id="ARBA00023063"/>
    </source>
</evidence>
<organism evidence="22 23">
    <name type="scientific">Leptosphaeria maculans (strain JN3 / isolate v23.1.3 / race Av1-4-5-6-7-8)</name>
    <name type="common">Blackleg fungus</name>
    <name type="synonym">Phoma lingam</name>
    <dbReference type="NCBI Taxonomy" id="985895"/>
    <lineage>
        <taxon>Eukaryota</taxon>
        <taxon>Fungi</taxon>
        <taxon>Dikarya</taxon>
        <taxon>Ascomycota</taxon>
        <taxon>Pezizomycotina</taxon>
        <taxon>Dothideomycetes</taxon>
        <taxon>Pleosporomycetidae</taxon>
        <taxon>Pleosporales</taxon>
        <taxon>Pleosporineae</taxon>
        <taxon>Leptosphaeriaceae</taxon>
        <taxon>Plenodomus</taxon>
        <taxon>Plenodomus lingam/Leptosphaeria maculans species complex</taxon>
    </lineage>
</organism>
<dbReference type="Gene3D" id="3.90.420.10">
    <property type="entry name" value="Oxidoreductase, molybdopterin-binding domain"/>
    <property type="match status" value="1"/>
</dbReference>
<dbReference type="Proteomes" id="UP000002668">
    <property type="component" value="Genome"/>
</dbReference>
<dbReference type="VEuPathDB" id="FungiDB:LEMA_P086260.1"/>
<dbReference type="CDD" id="cd06183">
    <property type="entry name" value="cyt_b5_reduct_like"/>
    <property type="match status" value="1"/>
</dbReference>
<dbReference type="Pfam" id="PF00174">
    <property type="entry name" value="Oxidored_molyb"/>
    <property type="match status" value="1"/>
</dbReference>
<evidence type="ECO:0000256" key="4">
    <source>
        <dbReference type="ARBA" id="ARBA00006253"/>
    </source>
</evidence>
<accession>E5A6Z2</accession>
<keyword evidence="7" id="KW-0349">Heme</keyword>
<evidence type="ECO:0000256" key="16">
    <source>
        <dbReference type="ARBA" id="ARBA00049155"/>
    </source>
</evidence>
<evidence type="ECO:0000256" key="19">
    <source>
        <dbReference type="SAM" id="MobiDB-lite"/>
    </source>
</evidence>
<dbReference type="Gene3D" id="2.40.30.10">
    <property type="entry name" value="Translation factors"/>
    <property type="match status" value="1"/>
</dbReference>
<keyword evidence="10" id="KW-0274">FAD</keyword>
<dbReference type="InterPro" id="IPR014756">
    <property type="entry name" value="Ig_E-set"/>
</dbReference>
<dbReference type="RefSeq" id="XP_003842866.1">
    <property type="nucleotide sequence ID" value="XM_003842818.1"/>
</dbReference>
<keyword evidence="23" id="KW-1185">Reference proteome</keyword>
<dbReference type="FunFam" id="3.10.120.10:FF:000016">
    <property type="entry name" value="Nitrate reductase"/>
    <property type="match status" value="1"/>
</dbReference>
<dbReference type="PROSITE" id="PS51384">
    <property type="entry name" value="FAD_FR"/>
    <property type="match status" value="1"/>
</dbReference>
<feature type="domain" description="Cytochrome b5 heme-binding" evidence="20">
    <location>
        <begin position="536"/>
        <end position="611"/>
    </location>
</feature>
<evidence type="ECO:0000259" key="20">
    <source>
        <dbReference type="PROSITE" id="PS50255"/>
    </source>
</evidence>
<dbReference type="PROSITE" id="PS00191">
    <property type="entry name" value="CYTOCHROME_B5_1"/>
    <property type="match status" value="1"/>
</dbReference>
<dbReference type="InterPro" id="IPR008333">
    <property type="entry name" value="Cbr1-like_FAD-bd_dom"/>
</dbReference>
<dbReference type="InterPro" id="IPR000572">
    <property type="entry name" value="OxRdtase_Mopterin-bd_dom"/>
</dbReference>
<keyword evidence="13" id="KW-0408">Iron</keyword>
<dbReference type="PROSITE" id="PS50255">
    <property type="entry name" value="CYTOCHROME_B5_2"/>
    <property type="match status" value="1"/>
</dbReference>
<dbReference type="eggNOG" id="KOG0535">
    <property type="taxonomic scope" value="Eukaryota"/>
</dbReference>
<dbReference type="InterPro" id="IPR018506">
    <property type="entry name" value="Cyt_B5_heme-BS"/>
</dbReference>
<dbReference type="PIRSF" id="PIRSF000233">
    <property type="entry name" value="Nitr_rd_NADH"/>
    <property type="match status" value="1"/>
</dbReference>
<dbReference type="PROSITE" id="PS00559">
    <property type="entry name" value="MOLYBDOPTERIN_EUK"/>
    <property type="match status" value="1"/>
</dbReference>
<feature type="compositionally biased region" description="Pro residues" evidence="19">
    <location>
        <begin position="55"/>
        <end position="65"/>
    </location>
</feature>
<dbReference type="GO" id="GO:0020037">
    <property type="term" value="F:heme binding"/>
    <property type="evidence" value="ECO:0007669"/>
    <property type="project" value="InterPro"/>
</dbReference>
<evidence type="ECO:0000313" key="22">
    <source>
        <dbReference type="EMBL" id="CBX99387.1"/>
    </source>
</evidence>
<evidence type="ECO:0000256" key="10">
    <source>
        <dbReference type="ARBA" id="ARBA00022827"/>
    </source>
</evidence>
<dbReference type="OMA" id="KAMMPDY"/>
<gene>
    <name evidence="22" type="ORF">LEMA_P086260.1</name>
</gene>
<evidence type="ECO:0000256" key="17">
    <source>
        <dbReference type="PIRNR" id="PIRNR000233"/>
    </source>
</evidence>
<feature type="region of interest" description="Disordered" evidence="19">
    <location>
        <begin position="1"/>
        <end position="83"/>
    </location>
</feature>
<dbReference type="GO" id="GO:0006790">
    <property type="term" value="P:sulfur compound metabolic process"/>
    <property type="evidence" value="ECO:0007669"/>
    <property type="project" value="TreeGrafter"/>
</dbReference>
<comment type="cofactor">
    <cofactor evidence="1">
        <name>heme</name>
        <dbReference type="ChEBI" id="CHEBI:30413"/>
    </cofactor>
</comment>
<dbReference type="GO" id="GO:0008482">
    <property type="term" value="F:sulfite oxidase activity"/>
    <property type="evidence" value="ECO:0007669"/>
    <property type="project" value="TreeGrafter"/>
</dbReference>
<dbReference type="Gene3D" id="3.10.120.10">
    <property type="entry name" value="Cytochrome b5-like heme/steroid binding domain"/>
    <property type="match status" value="1"/>
</dbReference>
<dbReference type="InterPro" id="IPR022407">
    <property type="entry name" value="OxRdtase_Mopterin_BS"/>
</dbReference>
<dbReference type="PANTHER" id="PTHR19372">
    <property type="entry name" value="SULFITE REDUCTASE"/>
    <property type="match status" value="1"/>
</dbReference>
<dbReference type="InterPro" id="IPR017938">
    <property type="entry name" value="Riboflavin_synthase-like_b-brl"/>
</dbReference>
<dbReference type="PRINTS" id="PR00407">
    <property type="entry name" value="EUMOPTERIN"/>
</dbReference>
<proteinExistence type="inferred from homology"/>
<dbReference type="SUPFAM" id="SSF55856">
    <property type="entry name" value="Cytochrome b5-like heme/steroid binding domain"/>
    <property type="match status" value="1"/>
</dbReference>
<dbReference type="PRINTS" id="PR00363">
    <property type="entry name" value="CYTOCHROMEB5"/>
</dbReference>
<dbReference type="Gene3D" id="3.40.50.80">
    <property type="entry name" value="Nucleotide-binding domain of ferredoxin-NADP reductase (FNR) module"/>
    <property type="match status" value="1"/>
</dbReference>
<dbReference type="GeneID" id="13288941"/>
<dbReference type="InParanoid" id="E5A6Z2"/>
<comment type="cofactor">
    <cofactor evidence="2">
        <name>FAD</name>
        <dbReference type="ChEBI" id="CHEBI:57692"/>
    </cofactor>
</comment>
<dbReference type="Pfam" id="PF00173">
    <property type="entry name" value="Cyt-b5"/>
    <property type="match status" value="1"/>
</dbReference>
<dbReference type="InterPro" id="IPR001199">
    <property type="entry name" value="Cyt_B5-like_heme/steroid-bd"/>
</dbReference>
<dbReference type="SUPFAM" id="SSF81296">
    <property type="entry name" value="E set domains"/>
    <property type="match status" value="1"/>
</dbReference>
<dbReference type="GO" id="GO:0042128">
    <property type="term" value="P:nitrate assimilation"/>
    <property type="evidence" value="ECO:0007669"/>
    <property type="project" value="UniProtKB-KW"/>
</dbReference>
<protein>
    <recommendedName>
        <fullName evidence="17">Nitrate reductase</fullName>
    </recommendedName>
</protein>
<dbReference type="GO" id="GO:0006809">
    <property type="term" value="P:nitric oxide biosynthetic process"/>
    <property type="evidence" value="ECO:0007669"/>
    <property type="project" value="InterPro"/>
</dbReference>
<evidence type="ECO:0000256" key="12">
    <source>
        <dbReference type="ARBA" id="ARBA00023002"/>
    </source>
</evidence>
<comment type="subunit">
    <text evidence="5">Homodimer.</text>
</comment>
<comment type="function">
    <text evidence="3 17">Nitrate reductase is a key enzyme involved in the first step of nitrate assimilation in plants, fungi and bacteria.</text>
</comment>
<feature type="binding site" evidence="18">
    <location>
        <position position="170"/>
    </location>
    <ligand>
        <name>Mo-molybdopterin</name>
        <dbReference type="ChEBI" id="CHEBI:71302"/>
    </ligand>
    <ligandPart>
        <name>Mo</name>
        <dbReference type="ChEBI" id="CHEBI:28685"/>
    </ligandPart>
</feature>
<reference evidence="23" key="1">
    <citation type="journal article" date="2011" name="Nat. Commun.">
        <title>Effector diversification within compartments of the Leptosphaeria maculans genome affected by Repeat-Induced Point mutations.</title>
        <authorList>
            <person name="Rouxel T."/>
            <person name="Grandaubert J."/>
            <person name="Hane J.K."/>
            <person name="Hoede C."/>
            <person name="van de Wouw A.P."/>
            <person name="Couloux A."/>
            <person name="Dominguez V."/>
            <person name="Anthouard V."/>
            <person name="Bally P."/>
            <person name="Bourras S."/>
            <person name="Cozijnsen A.J."/>
            <person name="Ciuffetti L.M."/>
            <person name="Degrave A."/>
            <person name="Dilmaghani A."/>
            <person name="Duret L."/>
            <person name="Fudal I."/>
            <person name="Goodwin S.B."/>
            <person name="Gout L."/>
            <person name="Glaser N."/>
            <person name="Linglin J."/>
            <person name="Kema G.H.J."/>
            <person name="Lapalu N."/>
            <person name="Lawrence C.B."/>
            <person name="May K."/>
            <person name="Meyer M."/>
            <person name="Ollivier B."/>
            <person name="Poulain J."/>
            <person name="Schoch C.L."/>
            <person name="Simon A."/>
            <person name="Spatafora J.W."/>
            <person name="Stachowiak A."/>
            <person name="Turgeon B.G."/>
            <person name="Tyler B.M."/>
            <person name="Vincent D."/>
            <person name="Weissenbach J."/>
            <person name="Amselem J."/>
            <person name="Quesneville H."/>
            <person name="Oliver R.P."/>
            <person name="Wincker P."/>
            <person name="Balesdent M.-H."/>
            <person name="Howlett B.J."/>
        </authorList>
    </citation>
    <scope>NUCLEOTIDE SEQUENCE [LARGE SCALE GENOMIC DNA]</scope>
    <source>
        <strain evidence="23">JN3 / isolate v23.1.3 / race Av1-4-5-6-7-8</strain>
    </source>
</reference>
<dbReference type="PRINTS" id="PR00371">
    <property type="entry name" value="FPNCR"/>
</dbReference>
<feature type="domain" description="FAD-binding FR-type" evidence="21">
    <location>
        <begin position="641"/>
        <end position="752"/>
    </location>
</feature>
<dbReference type="eggNOG" id="KOG0534">
    <property type="taxonomic scope" value="Eukaryota"/>
</dbReference>
<keyword evidence="9 18" id="KW-0479">Metal-binding</keyword>
<dbReference type="SUPFAM" id="SSF63380">
    <property type="entry name" value="Riboflavin synthase domain-like"/>
    <property type="match status" value="1"/>
</dbReference>
<comment type="catalytic activity">
    <reaction evidence="16">
        <text>nitrite + NADP(+) + H2O = nitrate + NADPH + H(+)</text>
        <dbReference type="Rhea" id="RHEA:19061"/>
        <dbReference type="ChEBI" id="CHEBI:15377"/>
        <dbReference type="ChEBI" id="CHEBI:15378"/>
        <dbReference type="ChEBI" id="CHEBI:16301"/>
        <dbReference type="ChEBI" id="CHEBI:17632"/>
        <dbReference type="ChEBI" id="CHEBI:57783"/>
        <dbReference type="ChEBI" id="CHEBI:58349"/>
        <dbReference type="EC" id="1.7.1.3"/>
    </reaction>
</comment>
<evidence type="ECO:0000256" key="15">
    <source>
        <dbReference type="ARBA" id="ARBA00023157"/>
    </source>
</evidence>
<dbReference type="HOGENOM" id="CLU_003827_4_0_1"/>
<dbReference type="InterPro" id="IPR005066">
    <property type="entry name" value="MoCF_OxRdtse_dimer"/>
</dbReference>
<keyword evidence="12" id="KW-0560">Oxidoreductase</keyword>
<evidence type="ECO:0000256" key="6">
    <source>
        <dbReference type="ARBA" id="ARBA00022505"/>
    </source>
</evidence>
<dbReference type="OrthoDB" id="432685at2759"/>
<dbReference type="GO" id="GO:0050464">
    <property type="term" value="F:nitrate reductase (NADPH) activity"/>
    <property type="evidence" value="ECO:0007669"/>
    <property type="project" value="UniProtKB-EC"/>
</dbReference>
<evidence type="ECO:0000256" key="5">
    <source>
        <dbReference type="ARBA" id="ARBA00011738"/>
    </source>
</evidence>
<dbReference type="Pfam" id="PF03404">
    <property type="entry name" value="Mo-co_dimer"/>
    <property type="match status" value="1"/>
</dbReference>
<keyword evidence="6 18" id="KW-0500">Molybdenum</keyword>
<dbReference type="InterPro" id="IPR036374">
    <property type="entry name" value="OxRdtase_Mopterin-bd_sf"/>
</dbReference>
<evidence type="ECO:0000256" key="18">
    <source>
        <dbReference type="PIRSR" id="PIRSR000233-1"/>
    </source>
</evidence>
<evidence type="ECO:0000256" key="8">
    <source>
        <dbReference type="ARBA" id="ARBA00022630"/>
    </source>
</evidence>
<dbReference type="Gene3D" id="2.60.40.650">
    <property type="match status" value="1"/>
</dbReference>
<dbReference type="GO" id="GO:0030151">
    <property type="term" value="F:molybdenum ion binding"/>
    <property type="evidence" value="ECO:0007669"/>
    <property type="project" value="InterPro"/>
</dbReference>
<dbReference type="InterPro" id="IPR001433">
    <property type="entry name" value="OxRdtase_FAD/NAD-bd"/>
</dbReference>
<dbReference type="SUPFAM" id="SSF56524">
    <property type="entry name" value="Oxidoreductase molybdopterin-binding domain"/>
    <property type="match status" value="1"/>
</dbReference>
<dbReference type="InterPro" id="IPR036400">
    <property type="entry name" value="Cyt_B5-like_heme/steroid_sf"/>
</dbReference>
<dbReference type="Pfam" id="PF00970">
    <property type="entry name" value="FAD_binding_6"/>
    <property type="match status" value="1"/>
</dbReference>
<dbReference type="Pfam" id="PF00175">
    <property type="entry name" value="NAD_binding_1"/>
    <property type="match status" value="1"/>
</dbReference>
<keyword evidence="11" id="KW-0521">NADP</keyword>
<dbReference type="PANTHER" id="PTHR19372:SF7">
    <property type="entry name" value="SULFITE OXIDASE, MITOCHONDRIAL"/>
    <property type="match status" value="1"/>
</dbReference>
<feature type="compositionally biased region" description="Basic and acidic residues" evidence="19">
    <location>
        <begin position="71"/>
        <end position="83"/>
    </location>
</feature>
<dbReference type="PRINTS" id="PR00406">
    <property type="entry name" value="CYTB5RDTASE"/>
</dbReference>
<dbReference type="InterPro" id="IPR017927">
    <property type="entry name" value="FAD-bd_FR_type"/>
</dbReference>
<dbReference type="FunFam" id="3.90.420.10:FF:000005">
    <property type="entry name" value="Nitrate reductase"/>
    <property type="match status" value="1"/>
</dbReference>
<keyword evidence="15" id="KW-1015">Disulfide bond</keyword>
<evidence type="ECO:0000256" key="11">
    <source>
        <dbReference type="ARBA" id="ARBA00022857"/>
    </source>
</evidence>
<evidence type="ECO:0000313" key="23">
    <source>
        <dbReference type="Proteomes" id="UP000002668"/>
    </source>
</evidence>
<evidence type="ECO:0000256" key="13">
    <source>
        <dbReference type="ARBA" id="ARBA00023004"/>
    </source>
</evidence>
<evidence type="ECO:0000256" key="9">
    <source>
        <dbReference type="ARBA" id="ARBA00022723"/>
    </source>
</evidence>
<dbReference type="STRING" id="985895.E5A6Z2"/>
<dbReference type="InterPro" id="IPR039261">
    <property type="entry name" value="FNR_nucleotide-bd"/>
</dbReference>